<keyword evidence="2" id="KW-1185">Reference proteome</keyword>
<reference evidence="2" key="1">
    <citation type="submission" date="2016-10" db="EMBL/GenBank/DDBJ databases">
        <authorList>
            <person name="Varghese N."/>
            <person name="Submissions S."/>
        </authorList>
    </citation>
    <scope>NUCLEOTIDE SEQUENCE [LARGE SCALE GENOMIC DNA]</scope>
    <source>
        <strain evidence="2">CGMCC 1.3566</strain>
    </source>
</reference>
<accession>A0A1I0A9D7</accession>
<dbReference type="Proteomes" id="UP000199095">
    <property type="component" value="Unassembled WGS sequence"/>
</dbReference>
<protein>
    <submittedName>
        <fullName evidence="1">Uncharacterized protein</fullName>
    </submittedName>
</protein>
<dbReference type="AlphaFoldDB" id="A0A1I0A9D7"/>
<sequence length="35" mass="3903">MNKKEEKGNLIPGEDEIKANSYINTYMIGVSQKGC</sequence>
<evidence type="ECO:0000313" key="1">
    <source>
        <dbReference type="EMBL" id="SES90829.1"/>
    </source>
</evidence>
<organism evidence="1 2">
    <name type="scientific">Salinibacillus kushneri</name>
    <dbReference type="NCBI Taxonomy" id="237682"/>
    <lineage>
        <taxon>Bacteria</taxon>
        <taxon>Bacillati</taxon>
        <taxon>Bacillota</taxon>
        <taxon>Bacilli</taxon>
        <taxon>Bacillales</taxon>
        <taxon>Bacillaceae</taxon>
        <taxon>Salinibacillus</taxon>
    </lineage>
</organism>
<evidence type="ECO:0000313" key="2">
    <source>
        <dbReference type="Proteomes" id="UP000199095"/>
    </source>
</evidence>
<gene>
    <name evidence="1" type="ORF">SAMN05421676_10282</name>
</gene>
<name>A0A1I0A9D7_9BACI</name>
<dbReference type="STRING" id="237682.SAMN05421676_10282"/>
<dbReference type="EMBL" id="FOHJ01000002">
    <property type="protein sequence ID" value="SES90829.1"/>
    <property type="molecule type" value="Genomic_DNA"/>
</dbReference>
<proteinExistence type="predicted"/>